<feature type="compositionally biased region" description="Basic and acidic residues" evidence="2">
    <location>
        <begin position="1009"/>
        <end position="1023"/>
    </location>
</feature>
<dbReference type="OrthoDB" id="783096at2759"/>
<accession>A0A427XJI4</accession>
<dbReference type="Pfam" id="PF03915">
    <property type="entry name" value="AIP3"/>
    <property type="match status" value="1"/>
</dbReference>
<evidence type="ECO:0000313" key="5">
    <source>
        <dbReference type="Proteomes" id="UP000279236"/>
    </source>
</evidence>
<organism evidence="4 5">
    <name type="scientific">Apiotrichum porosum</name>
    <dbReference type="NCBI Taxonomy" id="105984"/>
    <lineage>
        <taxon>Eukaryota</taxon>
        <taxon>Fungi</taxon>
        <taxon>Dikarya</taxon>
        <taxon>Basidiomycota</taxon>
        <taxon>Agaricomycotina</taxon>
        <taxon>Tremellomycetes</taxon>
        <taxon>Trichosporonales</taxon>
        <taxon>Trichosporonaceae</taxon>
        <taxon>Apiotrichum</taxon>
    </lineage>
</organism>
<dbReference type="PANTHER" id="PTHR22741">
    <property type="entry name" value="P140CAP/SNIP-RELATED"/>
    <property type="match status" value="1"/>
</dbReference>
<dbReference type="Proteomes" id="UP000279236">
    <property type="component" value="Unassembled WGS sequence"/>
</dbReference>
<dbReference type="GeneID" id="39586539"/>
<dbReference type="InterPro" id="IPR022782">
    <property type="entry name" value="AIP3-like_C"/>
</dbReference>
<dbReference type="InterPro" id="IPR051825">
    <property type="entry name" value="SRCIN1"/>
</dbReference>
<dbReference type="InterPro" id="IPR005613">
    <property type="entry name" value="AIP3_C"/>
</dbReference>
<feature type="compositionally biased region" description="Polar residues" evidence="2">
    <location>
        <begin position="255"/>
        <end position="264"/>
    </location>
</feature>
<name>A0A427XJI4_9TREE</name>
<feature type="compositionally biased region" description="Pro residues" evidence="2">
    <location>
        <begin position="271"/>
        <end position="286"/>
    </location>
</feature>
<feature type="compositionally biased region" description="Gly residues" evidence="2">
    <location>
        <begin position="26"/>
        <end position="35"/>
    </location>
</feature>
<sequence length="1053" mass="112435">MYDGAAGSGGGSSSSGGHMEPNMAGAGAGGAGGGQPLARIHSGGPTRAPASTLDSFITRLLVVTKQLLQGLDQWSQGMLSEEDVSDIYVRLGNGFELCVAAFRRVGISTADLDSVPRDLREILERALAEEPSQDTLNLYLPDIRAIIFNLLSGLKNKQISYKRLLADRQQSDPMPAPTPSRPPRALSSSTIASAEGHVSPSSISSQLPPGGPRPPSATALAERSQHRSAGPRPAPPDAFRPTRTRSGESSRQDTHSSISSQLSSPVDPRRIPQPPPVASTAPPVPTAGPSRTARHPDRVSRDSFGNVTVTSRFSADSDMSAGSTRTPAAAAAAAAAAAPAPAPAPAPTIVTVPSPIPEAPAAAGGRSPSKDDDYFSPLSATKEDPFIPPTTVTPPDQIQRAPVVPVLNVPGGGSSDSSPPLASTPVNDHAVRQSLTRLQKSDALERRASKRFSSYTFNKMLPGSPSGNRKSTQNGSPQRPSRRSDRLPPMPAVPEDGARATPPDMSVGDSTALSVYAPTAPSSPTASNRTMEEIPISGTGAPTASPAGLGLNMDMGDASAITRQESNTSGVALGAPASVSPPPTSLSAFLQLGRQVKKATIELPLTMSALRLLFMERFEYDPGMEDFPDVYIRDNRTGVQYELEDMDDVREGVVLTLDIEPLDQVKQHFDLTFATLAQEIKDLKSAFTAPRRQSMQVPAASLLSVSASVPNLAVPAPAIRVAVPEPVVVPEPPRPAPQRTASGSTIIAPTTDLRRHHDEVQSLRRDLAIMRQLHLDFLSQTKESFNALRAQNSSMREVVNTKMGGSRALLDNSKAKLEGQCQDTIQSVEEVSDIIDGAREDALRRGITPSRTKMDKIRADLSKATNYVEIFASDVTLAEPTWRATWLSELQRVTEEQRLLAYQNKLATDLKNDIKDATDMLDNVQAFVEQRQAGGGAKKGFRPPSPDEGAGGMSNLLMEIRTKESDPTQRLRAIEEQQRAREKDLANRTDDFQNELSGFVEGKKLRKTGGTDEADRVRQRRQDITIKRMLTGDAPGSPPSVVSPQVTGLSLRD</sequence>
<feature type="compositionally biased region" description="Basic and acidic residues" evidence="2">
    <location>
        <begin position="245"/>
        <end position="254"/>
    </location>
</feature>
<feature type="compositionally biased region" description="Low complexity" evidence="2">
    <location>
        <begin position="402"/>
        <end position="420"/>
    </location>
</feature>
<feature type="region of interest" description="Disordered" evidence="2">
    <location>
        <begin position="167"/>
        <end position="306"/>
    </location>
</feature>
<proteinExistence type="predicted"/>
<evidence type="ECO:0000256" key="2">
    <source>
        <dbReference type="SAM" id="MobiDB-lite"/>
    </source>
</evidence>
<feature type="region of interest" description="Disordered" evidence="2">
    <location>
        <begin position="1028"/>
        <end position="1053"/>
    </location>
</feature>
<feature type="domain" description="Actin interacting protein 3 C-terminal" evidence="3">
    <location>
        <begin position="589"/>
        <end position="1023"/>
    </location>
</feature>
<dbReference type="SMART" id="SM00806">
    <property type="entry name" value="AIP3"/>
    <property type="match status" value="1"/>
</dbReference>
<dbReference type="AlphaFoldDB" id="A0A427XJI4"/>
<dbReference type="EMBL" id="RSCE01000011">
    <property type="protein sequence ID" value="RSH79065.1"/>
    <property type="molecule type" value="Genomic_DNA"/>
</dbReference>
<keyword evidence="5" id="KW-1185">Reference proteome</keyword>
<feature type="compositionally biased region" description="Gly residues" evidence="2">
    <location>
        <begin position="1"/>
        <end position="14"/>
    </location>
</feature>
<dbReference type="Pfam" id="PF23153">
    <property type="entry name" value="Aip3p_Bud6_N"/>
    <property type="match status" value="1"/>
</dbReference>
<feature type="region of interest" description="Disordered" evidence="2">
    <location>
        <begin position="341"/>
        <end position="428"/>
    </location>
</feature>
<feature type="region of interest" description="Disordered" evidence="2">
    <location>
        <begin position="1"/>
        <end position="46"/>
    </location>
</feature>
<evidence type="ECO:0000259" key="3">
    <source>
        <dbReference type="SMART" id="SM00806"/>
    </source>
</evidence>
<feature type="region of interest" description="Disordered" evidence="2">
    <location>
        <begin position="933"/>
        <end position="953"/>
    </location>
</feature>
<feature type="region of interest" description="Disordered" evidence="2">
    <location>
        <begin position="440"/>
        <end position="510"/>
    </location>
</feature>
<dbReference type="Gene3D" id="1.20.58.1540">
    <property type="entry name" value="Actin interacting protein 3, C-terminal domain"/>
    <property type="match status" value="1"/>
</dbReference>
<dbReference type="GO" id="GO:0005737">
    <property type="term" value="C:cytoplasm"/>
    <property type="evidence" value="ECO:0007669"/>
    <property type="project" value="TreeGrafter"/>
</dbReference>
<evidence type="ECO:0000256" key="1">
    <source>
        <dbReference type="ARBA" id="ARBA00023054"/>
    </source>
</evidence>
<dbReference type="PANTHER" id="PTHR22741:SF10">
    <property type="entry name" value="COILED-COIL DOMAIN-CONTAINING PROTEIN CG32809"/>
    <property type="match status" value="1"/>
</dbReference>
<feature type="region of interest" description="Disordered" evidence="2">
    <location>
        <begin position="1004"/>
        <end position="1023"/>
    </location>
</feature>
<feature type="compositionally biased region" description="Polar residues" evidence="2">
    <location>
        <begin position="465"/>
        <end position="479"/>
    </location>
</feature>
<comment type="caution">
    <text evidence="4">The sequence shown here is derived from an EMBL/GenBank/DDBJ whole genome shotgun (WGS) entry which is preliminary data.</text>
</comment>
<dbReference type="GO" id="GO:0005519">
    <property type="term" value="F:cytoskeletal regulatory protein binding"/>
    <property type="evidence" value="ECO:0007669"/>
    <property type="project" value="InterPro"/>
</dbReference>
<dbReference type="GO" id="GO:0030010">
    <property type="term" value="P:establishment of cell polarity"/>
    <property type="evidence" value="ECO:0007669"/>
    <property type="project" value="TreeGrafter"/>
</dbReference>
<dbReference type="GO" id="GO:0051286">
    <property type="term" value="C:cell tip"/>
    <property type="evidence" value="ECO:0007669"/>
    <property type="project" value="TreeGrafter"/>
</dbReference>
<dbReference type="STRING" id="105984.A0A427XJI4"/>
<protein>
    <submittedName>
        <fullName evidence="4">Bud site selection protein 6</fullName>
    </submittedName>
</protein>
<dbReference type="InterPro" id="IPR056279">
    <property type="entry name" value="Aip3p_Bud6_N"/>
</dbReference>
<evidence type="ECO:0000313" key="4">
    <source>
        <dbReference type="EMBL" id="RSH79065.1"/>
    </source>
</evidence>
<gene>
    <name evidence="4" type="primary">BUD6</name>
    <name evidence="4" type="ORF">EHS24_001996</name>
</gene>
<reference evidence="4 5" key="1">
    <citation type="submission" date="2018-11" db="EMBL/GenBank/DDBJ databases">
        <title>Genome sequence of Apiotrichum porosum DSM 27194.</title>
        <authorList>
            <person name="Aliyu H."/>
            <person name="Gorte O."/>
            <person name="Ochsenreither K."/>
        </authorList>
    </citation>
    <scope>NUCLEOTIDE SEQUENCE [LARGE SCALE GENOMIC DNA]</scope>
    <source>
        <strain evidence="4 5">DSM 27194</strain>
    </source>
</reference>
<keyword evidence="1" id="KW-0175">Coiled coil</keyword>
<dbReference type="RefSeq" id="XP_028474212.1">
    <property type="nucleotide sequence ID" value="XM_028617749.1"/>
</dbReference>